<gene>
    <name evidence="2" type="ORF">Plec18167_007037</name>
</gene>
<dbReference type="Gene3D" id="3.40.50.1820">
    <property type="entry name" value="alpha/beta hydrolase"/>
    <property type="match status" value="1"/>
</dbReference>
<comment type="caution">
    <text evidence="2">The sequence shown here is derived from an EMBL/GenBank/DDBJ whole genome shotgun (WGS) entry which is preliminary data.</text>
</comment>
<organism evidence="2 3">
    <name type="scientific">Paecilomyces lecythidis</name>
    <dbReference type="NCBI Taxonomy" id="3004212"/>
    <lineage>
        <taxon>Eukaryota</taxon>
        <taxon>Fungi</taxon>
        <taxon>Dikarya</taxon>
        <taxon>Ascomycota</taxon>
        <taxon>Pezizomycotina</taxon>
        <taxon>Eurotiomycetes</taxon>
        <taxon>Eurotiomycetidae</taxon>
        <taxon>Eurotiales</taxon>
        <taxon>Thermoascaceae</taxon>
        <taxon>Paecilomyces</taxon>
    </lineage>
</organism>
<dbReference type="PANTHER" id="PTHR37017">
    <property type="entry name" value="AB HYDROLASE-1 DOMAIN-CONTAINING PROTEIN-RELATED"/>
    <property type="match status" value="1"/>
</dbReference>
<sequence>MTDTLPTVVLVHGAWHTPYHYQVYIDALRSQGFTVYCPHLPSSNGSSPPTASFAEDVTCVRSTIKGLVELGQQVLLIMHSYGGAVGTDAVQDLTITERKECNESGGVIHLLYLCAYLLQPHGSIYQTMESLDVAHLWPQFMDDAEDGTSFPKDPGLWFYGGVDKKVIDEELVPRLVRLPLSVIHAKTSGDAWKRLPVTYVFTTDDYSVPRSFQDIMIDRVRSEQVDLVTVECDSSHSPFITKTQEMVRVAVGAAEDPRNLK</sequence>
<dbReference type="InterPro" id="IPR052897">
    <property type="entry name" value="Sec-Metab_Biosynth_Hydrolase"/>
</dbReference>
<keyword evidence="3" id="KW-1185">Reference proteome</keyword>
<evidence type="ECO:0000313" key="2">
    <source>
        <dbReference type="EMBL" id="KAL1871477.1"/>
    </source>
</evidence>
<dbReference type="InterPro" id="IPR029058">
    <property type="entry name" value="AB_hydrolase_fold"/>
</dbReference>
<dbReference type="EMBL" id="JAVDPF010000027">
    <property type="protein sequence ID" value="KAL1871477.1"/>
    <property type="molecule type" value="Genomic_DNA"/>
</dbReference>
<dbReference type="InterPro" id="IPR000073">
    <property type="entry name" value="AB_hydrolase_1"/>
</dbReference>
<reference evidence="2 3" key="1">
    <citation type="journal article" date="2024" name="IMA Fungus">
        <title>IMA Genome - F19 : A genome assembly and annotation guide to empower mycologists, including annotated draft genome sequences of Ceratocystis pirilliformis, Diaporthe australafricana, Fusarium ophioides, Paecilomyces lecythidis, and Sporothrix stenoceras.</title>
        <authorList>
            <person name="Aylward J."/>
            <person name="Wilson A.M."/>
            <person name="Visagie C.M."/>
            <person name="Spraker J."/>
            <person name="Barnes I."/>
            <person name="Buitendag C."/>
            <person name="Ceriani C."/>
            <person name="Del Mar Angel L."/>
            <person name="du Plessis D."/>
            <person name="Fuchs T."/>
            <person name="Gasser K."/>
            <person name="Kramer D."/>
            <person name="Li W."/>
            <person name="Munsamy K."/>
            <person name="Piso A."/>
            <person name="Price J.L."/>
            <person name="Sonnekus B."/>
            <person name="Thomas C."/>
            <person name="van der Nest A."/>
            <person name="van Dijk A."/>
            <person name="van Heerden A."/>
            <person name="van Vuuren N."/>
            <person name="Yilmaz N."/>
            <person name="Duong T.A."/>
            <person name="van der Merwe N.A."/>
            <person name="Wingfield M.J."/>
            <person name="Wingfield B.D."/>
        </authorList>
    </citation>
    <scope>NUCLEOTIDE SEQUENCE [LARGE SCALE GENOMIC DNA]</scope>
    <source>
        <strain evidence="2 3">CMW 18167</strain>
    </source>
</reference>
<dbReference type="SUPFAM" id="SSF53474">
    <property type="entry name" value="alpha/beta-Hydrolases"/>
    <property type="match status" value="1"/>
</dbReference>
<proteinExistence type="predicted"/>
<dbReference type="PANTHER" id="PTHR37017:SF10">
    <property type="entry name" value="AB HYDROLASE-1 DOMAIN-CONTAINING PROTEIN"/>
    <property type="match status" value="1"/>
</dbReference>
<evidence type="ECO:0000259" key="1">
    <source>
        <dbReference type="Pfam" id="PF12697"/>
    </source>
</evidence>
<name>A0ABR3X719_9EURO</name>
<accession>A0ABR3X719</accession>
<dbReference type="Proteomes" id="UP001583193">
    <property type="component" value="Unassembled WGS sequence"/>
</dbReference>
<feature type="domain" description="AB hydrolase-1" evidence="1">
    <location>
        <begin position="8"/>
        <end position="247"/>
    </location>
</feature>
<dbReference type="Pfam" id="PF12697">
    <property type="entry name" value="Abhydrolase_6"/>
    <property type="match status" value="1"/>
</dbReference>
<evidence type="ECO:0000313" key="3">
    <source>
        <dbReference type="Proteomes" id="UP001583193"/>
    </source>
</evidence>
<protein>
    <recommendedName>
        <fullName evidence="1">AB hydrolase-1 domain-containing protein</fullName>
    </recommendedName>
</protein>